<dbReference type="EMBL" id="CAJNOK010016736">
    <property type="protein sequence ID" value="CAF1250749.1"/>
    <property type="molecule type" value="Genomic_DNA"/>
</dbReference>
<reference evidence="2" key="1">
    <citation type="submission" date="2021-02" db="EMBL/GenBank/DDBJ databases">
        <authorList>
            <person name="Nowell W R."/>
        </authorList>
    </citation>
    <scope>NUCLEOTIDE SEQUENCE</scope>
</reference>
<dbReference type="Proteomes" id="UP000682733">
    <property type="component" value="Unassembled WGS sequence"/>
</dbReference>
<accession>A0A8S2PM13</accession>
<comment type="caution">
    <text evidence="2">The sequence shown here is derived from an EMBL/GenBank/DDBJ whole genome shotgun (WGS) entry which is preliminary data.</text>
</comment>
<sequence>MYEPSPPSTCLSSNTKIGGSSSIITVAFQPLLTPPTSAPTTITTNSTSAIISEPNEDDDVIYFDKNEENNFNTLENNNDNNNSMDFESLDAPSPVDTKPLHAYTSLTADEFCSNLLNVFRDSNVCKSHSDRLLSLIQSALPAPNNLLHSMEKLLQQLNIDANLFRKRVCTICKSSLPYSENQCPT</sequence>
<dbReference type="AlphaFoldDB" id="A0A8S2PM13"/>
<evidence type="ECO:0000313" key="3">
    <source>
        <dbReference type="Proteomes" id="UP000682733"/>
    </source>
</evidence>
<organism evidence="2 3">
    <name type="scientific">Didymodactylos carnosus</name>
    <dbReference type="NCBI Taxonomy" id="1234261"/>
    <lineage>
        <taxon>Eukaryota</taxon>
        <taxon>Metazoa</taxon>
        <taxon>Spiralia</taxon>
        <taxon>Gnathifera</taxon>
        <taxon>Rotifera</taxon>
        <taxon>Eurotatoria</taxon>
        <taxon>Bdelloidea</taxon>
        <taxon>Philodinida</taxon>
        <taxon>Philodinidae</taxon>
        <taxon>Didymodactylos</taxon>
    </lineage>
</organism>
<dbReference type="Proteomes" id="UP000677228">
    <property type="component" value="Unassembled WGS sequence"/>
</dbReference>
<dbReference type="EMBL" id="CAJOBA010038287">
    <property type="protein sequence ID" value="CAF4058162.1"/>
    <property type="molecule type" value="Genomic_DNA"/>
</dbReference>
<protein>
    <submittedName>
        <fullName evidence="2">Uncharacterized protein</fullName>
    </submittedName>
</protein>
<name>A0A8S2PM13_9BILA</name>
<gene>
    <name evidence="1" type="ORF">OVA965_LOCUS26266</name>
    <name evidence="2" type="ORF">TMI583_LOCUS27004</name>
</gene>
<evidence type="ECO:0000313" key="2">
    <source>
        <dbReference type="EMBL" id="CAF4058162.1"/>
    </source>
</evidence>
<proteinExistence type="predicted"/>
<evidence type="ECO:0000313" key="1">
    <source>
        <dbReference type="EMBL" id="CAF1250749.1"/>
    </source>
</evidence>